<feature type="domain" description="DUF6536" evidence="3">
    <location>
        <begin position="46"/>
        <end position="196"/>
    </location>
</feature>
<evidence type="ECO:0000256" key="1">
    <source>
        <dbReference type="SAM" id="MobiDB-lite"/>
    </source>
</evidence>
<protein>
    <recommendedName>
        <fullName evidence="3">DUF6536 domain-containing protein</fullName>
    </recommendedName>
</protein>
<proteinExistence type="predicted"/>
<reference evidence="4 5" key="1">
    <citation type="submission" date="2024-07" db="EMBL/GenBank/DDBJ databases">
        <title>Section-level genome sequencing and comparative genomics of Aspergillus sections Usti and Cavernicolus.</title>
        <authorList>
            <consortium name="Lawrence Berkeley National Laboratory"/>
            <person name="Nybo J.L."/>
            <person name="Vesth T.C."/>
            <person name="Theobald S."/>
            <person name="Frisvad J.C."/>
            <person name="Larsen T.O."/>
            <person name="Kjaerboelling I."/>
            <person name="Rothschild-Mancinelli K."/>
            <person name="Lyhne E.K."/>
            <person name="Kogle M.E."/>
            <person name="Barry K."/>
            <person name="Clum A."/>
            <person name="Na H."/>
            <person name="Ledsgaard L."/>
            <person name="Lin J."/>
            <person name="Lipzen A."/>
            <person name="Kuo A."/>
            <person name="Riley R."/>
            <person name="Mondo S."/>
            <person name="Labutti K."/>
            <person name="Haridas S."/>
            <person name="Pangalinan J."/>
            <person name="Salamov A.A."/>
            <person name="Simmons B.A."/>
            <person name="Magnuson J.K."/>
            <person name="Chen J."/>
            <person name="Drula E."/>
            <person name="Henrissat B."/>
            <person name="Wiebenga A."/>
            <person name="Lubbers R.J."/>
            <person name="Gomes A.C."/>
            <person name="Makela M.R."/>
            <person name="Stajich J."/>
            <person name="Grigoriev I.V."/>
            <person name="Mortensen U.H."/>
            <person name="De Vries R.P."/>
            <person name="Baker S.E."/>
            <person name="Andersen M.R."/>
        </authorList>
    </citation>
    <scope>NUCLEOTIDE SEQUENCE [LARGE SCALE GENOMIC DNA]</scope>
    <source>
        <strain evidence="4 5">CBS 123904</strain>
    </source>
</reference>
<evidence type="ECO:0000259" key="3">
    <source>
        <dbReference type="Pfam" id="PF20163"/>
    </source>
</evidence>
<feature type="transmembrane region" description="Helical" evidence="2">
    <location>
        <begin position="449"/>
        <end position="467"/>
    </location>
</feature>
<dbReference type="PANTHER" id="PTHR35395:SF1">
    <property type="entry name" value="DUF6536 DOMAIN-CONTAINING PROTEIN"/>
    <property type="match status" value="1"/>
</dbReference>
<keyword evidence="2" id="KW-0472">Membrane</keyword>
<evidence type="ECO:0000313" key="5">
    <source>
        <dbReference type="Proteomes" id="UP001610446"/>
    </source>
</evidence>
<dbReference type="PANTHER" id="PTHR35395">
    <property type="entry name" value="DUF6536 DOMAIN-CONTAINING PROTEIN"/>
    <property type="match status" value="1"/>
</dbReference>
<feature type="transmembrane region" description="Helical" evidence="2">
    <location>
        <begin position="360"/>
        <end position="384"/>
    </location>
</feature>
<feature type="transmembrane region" description="Helical" evidence="2">
    <location>
        <begin position="49"/>
        <end position="71"/>
    </location>
</feature>
<keyword evidence="2" id="KW-0812">Transmembrane</keyword>
<sequence>MAKTFKQHIIELRAISQSTKDDTDNINETPGSRTGRGRRRRIRGGWKRTLYFGSIWASMILILNLALVIWASTRHSPEGASVLYAGDCGRTKQISSWVHVLINMLSTGMLGASHFAMQCLSAPAREDVDRAHAEMRWLDIGVPSVRNLLSIPRLRRWLWIGLVASSAPLHLFYNSTVYSTISVNSYSILVANSSFASLQLPDIERAFTDTYNETYEQIWQTSWAVNSPIRSSEKLLASAQANNLTRLTPQECITAYATDWQSKYGSVALISSAFNGSRAAIQFVMQQLAPRPADSQLDPFGWICQDTPGSPVLERRCRSDLETVKRRADNSAEGWVVDGYRVDYCLAEEIPEKCTLEYSLALSIVVLTTNLVKIILFVCTIWSLRANPLLTLGDAIASFLRIPDEASRGMCLLTKDMVVRKQLPLPKADVPTYNPQSKRRWTSVSIERWAVGSFMYAFPPLFTLTIHRISNKTTTPNRYASSVILATVLLIYGLAVQDKDSRAGLWTSGFAAIDTRTMISTYYWSDTLISNSLIANIPHLIFSTLYFLTNGVLTTMALATEWSAFAVFRKGLRVSTPTRPSRRGSDSSSHQRRARFLSLPRRYSLPLLAVSGLLHWLMSQSIFLVRVLARDAYQRRDTSRDTTTVGWSPPAIVTGLCVGLLLPAGVAVLAVCRFRSGMPVVGSCSLAIAAGCHPVSATKKIVEDEEEEEEDGEKLGMECGMLRWGVESYDSGTGADAGGGGGVGHCAFSDGFVSAPIPGCTYR</sequence>
<accession>A0ABR4JSA2</accession>
<dbReference type="InterPro" id="IPR046623">
    <property type="entry name" value="DUF6536"/>
</dbReference>
<dbReference type="EMBL" id="JBFXLU010000095">
    <property type="protein sequence ID" value="KAL2842889.1"/>
    <property type="molecule type" value="Genomic_DNA"/>
</dbReference>
<feature type="transmembrane region" description="Helical" evidence="2">
    <location>
        <begin position="479"/>
        <end position="496"/>
    </location>
</feature>
<name>A0ABR4JSA2_9EURO</name>
<organism evidence="4 5">
    <name type="scientific">Aspergillus pseudoustus</name>
    <dbReference type="NCBI Taxonomy" id="1810923"/>
    <lineage>
        <taxon>Eukaryota</taxon>
        <taxon>Fungi</taxon>
        <taxon>Dikarya</taxon>
        <taxon>Ascomycota</taxon>
        <taxon>Pezizomycotina</taxon>
        <taxon>Eurotiomycetes</taxon>
        <taxon>Eurotiomycetidae</taxon>
        <taxon>Eurotiales</taxon>
        <taxon>Aspergillaceae</taxon>
        <taxon>Aspergillus</taxon>
        <taxon>Aspergillus subgen. Nidulantes</taxon>
    </lineage>
</organism>
<dbReference type="Pfam" id="PF20163">
    <property type="entry name" value="DUF6536"/>
    <property type="match status" value="1"/>
</dbReference>
<feature type="transmembrane region" description="Helical" evidence="2">
    <location>
        <begin position="545"/>
        <end position="568"/>
    </location>
</feature>
<dbReference type="Proteomes" id="UP001610446">
    <property type="component" value="Unassembled WGS sequence"/>
</dbReference>
<comment type="caution">
    <text evidence="4">The sequence shown here is derived from an EMBL/GenBank/DDBJ whole genome shotgun (WGS) entry which is preliminary data.</text>
</comment>
<keyword evidence="2" id="KW-1133">Transmembrane helix</keyword>
<feature type="transmembrane region" description="Helical" evidence="2">
    <location>
        <begin position="603"/>
        <end position="629"/>
    </location>
</feature>
<feature type="region of interest" description="Disordered" evidence="1">
    <location>
        <begin position="20"/>
        <end position="39"/>
    </location>
</feature>
<keyword evidence="5" id="KW-1185">Reference proteome</keyword>
<feature type="transmembrane region" description="Helical" evidence="2">
    <location>
        <begin position="649"/>
        <end position="672"/>
    </location>
</feature>
<evidence type="ECO:0000313" key="4">
    <source>
        <dbReference type="EMBL" id="KAL2842889.1"/>
    </source>
</evidence>
<evidence type="ECO:0000256" key="2">
    <source>
        <dbReference type="SAM" id="Phobius"/>
    </source>
</evidence>
<gene>
    <name evidence="4" type="ORF">BJY01DRAFT_216189</name>
</gene>